<evidence type="ECO:0000256" key="15">
    <source>
        <dbReference type="PIRSR" id="PIRSR600823-3"/>
    </source>
</evidence>
<keyword evidence="13 17" id="KW-0376">Hydrogen peroxide</keyword>
<evidence type="ECO:0000256" key="17">
    <source>
        <dbReference type="RuleBase" id="RU362060"/>
    </source>
</evidence>
<keyword evidence="19" id="KW-0812">Transmembrane</keyword>
<dbReference type="GO" id="GO:0005576">
    <property type="term" value="C:extracellular region"/>
    <property type="evidence" value="ECO:0007669"/>
    <property type="project" value="UniProtKB-SubCell"/>
</dbReference>
<dbReference type="InterPro" id="IPR002016">
    <property type="entry name" value="Haem_peroxidase"/>
</dbReference>
<keyword evidence="12" id="KW-0873">Pyrrolidone carboxylic acid</keyword>
<dbReference type="InterPro" id="IPR019793">
    <property type="entry name" value="Peroxidases_heam-ligand_BS"/>
</dbReference>
<feature type="binding site" evidence="15">
    <location>
        <position position="274"/>
    </location>
    <ligand>
        <name>Ca(2+)</name>
        <dbReference type="ChEBI" id="CHEBI:29108"/>
        <label>2</label>
    </ligand>
</feature>
<evidence type="ECO:0000256" key="10">
    <source>
        <dbReference type="ARBA" id="ARBA00023004"/>
    </source>
</evidence>
<dbReference type="FunFam" id="1.10.420.10:FF:000001">
    <property type="entry name" value="Peroxidase"/>
    <property type="match status" value="1"/>
</dbReference>
<evidence type="ECO:0000313" key="21">
    <source>
        <dbReference type="EMBL" id="CAD1823830.1"/>
    </source>
</evidence>
<evidence type="ECO:0000256" key="1">
    <source>
        <dbReference type="ARBA" id="ARBA00000189"/>
    </source>
</evidence>
<comment type="function">
    <text evidence="2">Removal of H(2)O(2), oxidation of toxic reductants, biosynthesis and degradation of lignin, suberization, auxin catabolism, response to environmental stresses such as wounding, pathogen attack and oxidative stress. These functions might be dependent on each isozyme/isoform in each plant tissue.</text>
</comment>
<dbReference type="AlphaFoldDB" id="A0A6V7NZ14"/>
<evidence type="ECO:0000256" key="19">
    <source>
        <dbReference type="SAM" id="Phobius"/>
    </source>
</evidence>
<comment type="similarity">
    <text evidence="3">Belongs to the peroxidase family. Ascorbate peroxidase subfamily.</text>
</comment>
<evidence type="ECO:0000256" key="6">
    <source>
        <dbReference type="ARBA" id="ARBA00022617"/>
    </source>
</evidence>
<dbReference type="PROSITE" id="PS00435">
    <property type="entry name" value="PEROXIDASE_1"/>
    <property type="match status" value="1"/>
</dbReference>
<feature type="region of interest" description="Disordered" evidence="18">
    <location>
        <begin position="45"/>
        <end position="111"/>
    </location>
</feature>
<evidence type="ECO:0000256" key="5">
    <source>
        <dbReference type="ARBA" id="ARBA00022559"/>
    </source>
</evidence>
<keyword evidence="7 15" id="KW-0479">Metal-binding</keyword>
<dbReference type="GO" id="GO:0020037">
    <property type="term" value="F:heme binding"/>
    <property type="evidence" value="ECO:0007669"/>
    <property type="project" value="UniProtKB-UniRule"/>
</dbReference>
<feature type="disulfide bond" evidence="16">
    <location>
        <begin position="220"/>
        <end position="252"/>
    </location>
</feature>
<dbReference type="PANTHER" id="PTHR31517:SF59">
    <property type="entry name" value="PEROXIDASE"/>
    <property type="match status" value="1"/>
</dbReference>
<dbReference type="Gene3D" id="1.10.420.10">
    <property type="entry name" value="Peroxidase, domain 2"/>
    <property type="match status" value="1"/>
</dbReference>
<evidence type="ECO:0000256" key="12">
    <source>
        <dbReference type="ARBA" id="ARBA00023283"/>
    </source>
</evidence>
<dbReference type="PANTHER" id="PTHR31517">
    <property type="match status" value="1"/>
</dbReference>
<dbReference type="EC" id="1.11.1.7" evidence="17"/>
<feature type="domain" description="Plant heme peroxidase family profile" evidence="20">
    <location>
        <begin position="94"/>
        <end position="346"/>
    </location>
</feature>
<evidence type="ECO:0000256" key="14">
    <source>
        <dbReference type="PIRSR" id="PIRSR600823-2"/>
    </source>
</evidence>
<comment type="cofactor">
    <cofactor evidence="15 17">
        <name>Ca(2+)</name>
        <dbReference type="ChEBI" id="CHEBI:29108"/>
    </cofactor>
    <text evidence="15 17">Binds 2 calcium ions per subunit.</text>
</comment>
<feature type="binding site" evidence="15">
    <location>
        <position position="266"/>
    </location>
    <ligand>
        <name>Ca(2+)</name>
        <dbReference type="ChEBI" id="CHEBI:29108"/>
        <label>2</label>
    </ligand>
</feature>
<dbReference type="CDD" id="cd00693">
    <property type="entry name" value="secretory_peroxidase"/>
    <property type="match status" value="1"/>
</dbReference>
<dbReference type="InterPro" id="IPR010255">
    <property type="entry name" value="Haem_peroxidase_sf"/>
</dbReference>
<dbReference type="PROSITE" id="PS50873">
    <property type="entry name" value="PEROXIDASE_4"/>
    <property type="match status" value="1"/>
</dbReference>
<accession>A0A6V7NZ14</accession>
<gene>
    <name evidence="21" type="ORF">CB5_LOCUS7041</name>
</gene>
<dbReference type="GO" id="GO:0042744">
    <property type="term" value="P:hydrogen peroxide catabolic process"/>
    <property type="evidence" value="ECO:0007669"/>
    <property type="project" value="UniProtKB-KW"/>
</dbReference>
<dbReference type="GO" id="GO:0006979">
    <property type="term" value="P:response to oxidative stress"/>
    <property type="evidence" value="ECO:0007669"/>
    <property type="project" value="UniProtKB-UniRule"/>
</dbReference>
<evidence type="ECO:0000256" key="4">
    <source>
        <dbReference type="ARBA" id="ARBA00022525"/>
    </source>
</evidence>
<evidence type="ECO:0000256" key="8">
    <source>
        <dbReference type="ARBA" id="ARBA00022837"/>
    </source>
</evidence>
<protein>
    <recommendedName>
        <fullName evidence="17">Peroxidase</fullName>
        <ecNumber evidence="17">1.11.1.7</ecNumber>
    </recommendedName>
</protein>
<feature type="binding site" description="axial binding residue" evidence="15">
    <location>
        <position position="213"/>
    </location>
    <ligand>
        <name>heme b</name>
        <dbReference type="ChEBI" id="CHEBI:60344"/>
    </ligand>
    <ligandPart>
        <name>Fe</name>
        <dbReference type="ChEBI" id="CHEBI:18248"/>
    </ligandPart>
</feature>
<evidence type="ECO:0000256" key="3">
    <source>
        <dbReference type="ARBA" id="ARBA00006873"/>
    </source>
</evidence>
<comment type="cofactor">
    <cofactor evidence="15 17">
        <name>heme b</name>
        <dbReference type="ChEBI" id="CHEBI:60344"/>
    </cofactor>
    <text evidence="15 17">Binds 1 heme b (iron(II)-protoporphyrin IX) group per subunit.</text>
</comment>
<organism evidence="21">
    <name type="scientific">Ananas comosus var. bracteatus</name>
    <name type="common">red pineapple</name>
    <dbReference type="NCBI Taxonomy" id="296719"/>
    <lineage>
        <taxon>Eukaryota</taxon>
        <taxon>Viridiplantae</taxon>
        <taxon>Streptophyta</taxon>
        <taxon>Embryophyta</taxon>
        <taxon>Tracheophyta</taxon>
        <taxon>Spermatophyta</taxon>
        <taxon>Magnoliopsida</taxon>
        <taxon>Liliopsida</taxon>
        <taxon>Poales</taxon>
        <taxon>Bromeliaceae</taxon>
        <taxon>Bromelioideae</taxon>
        <taxon>Ananas</taxon>
    </lineage>
</organism>
<feature type="binding site" evidence="15">
    <location>
        <position position="214"/>
    </location>
    <ligand>
        <name>Ca(2+)</name>
        <dbReference type="ChEBI" id="CHEBI:29108"/>
        <label>2</label>
    </ligand>
</feature>
<evidence type="ECO:0000256" key="16">
    <source>
        <dbReference type="PIRSR" id="PIRSR600823-5"/>
    </source>
</evidence>
<keyword evidence="6 17" id="KW-0349">Heme</keyword>
<evidence type="ECO:0000256" key="13">
    <source>
        <dbReference type="ARBA" id="ARBA00023324"/>
    </source>
</evidence>
<dbReference type="PRINTS" id="PR00461">
    <property type="entry name" value="PLPEROXIDASE"/>
</dbReference>
<evidence type="ECO:0000256" key="2">
    <source>
        <dbReference type="ARBA" id="ARBA00002322"/>
    </source>
</evidence>
<comment type="catalytic activity">
    <reaction evidence="1 17">
        <text>2 a phenolic donor + H2O2 = 2 a phenolic radical donor + 2 H2O</text>
        <dbReference type="Rhea" id="RHEA:56136"/>
        <dbReference type="ChEBI" id="CHEBI:15377"/>
        <dbReference type="ChEBI" id="CHEBI:16240"/>
        <dbReference type="ChEBI" id="CHEBI:139520"/>
        <dbReference type="ChEBI" id="CHEBI:139521"/>
        <dbReference type="EC" id="1.11.1.7"/>
    </reaction>
</comment>
<dbReference type="InterPro" id="IPR033905">
    <property type="entry name" value="Secretory_peroxidase"/>
</dbReference>
<comment type="similarity">
    <text evidence="17">Belongs to the peroxidase family. Classical plant (class III) peroxidase subfamily.</text>
</comment>
<dbReference type="SUPFAM" id="SSF48113">
    <property type="entry name" value="Heme-dependent peroxidases"/>
    <property type="match status" value="1"/>
</dbReference>
<keyword evidence="9 17" id="KW-0560">Oxidoreductase</keyword>
<dbReference type="InterPro" id="IPR000823">
    <property type="entry name" value="Peroxidase_pln"/>
</dbReference>
<keyword evidence="8 15" id="KW-0106">Calcium</keyword>
<evidence type="ECO:0000259" key="20">
    <source>
        <dbReference type="PROSITE" id="PS50873"/>
    </source>
</evidence>
<reference evidence="21" key="1">
    <citation type="submission" date="2020-07" db="EMBL/GenBank/DDBJ databases">
        <authorList>
            <person name="Lin J."/>
        </authorList>
    </citation>
    <scope>NUCLEOTIDE SEQUENCE</scope>
</reference>
<keyword evidence="11 16" id="KW-1015">Disulfide bond</keyword>
<keyword evidence="5 17" id="KW-0575">Peroxidase</keyword>
<dbReference type="PRINTS" id="PR00458">
    <property type="entry name" value="PEROXIDASE"/>
</dbReference>
<feature type="binding site" evidence="15">
    <location>
        <position position="269"/>
    </location>
    <ligand>
        <name>Ca(2+)</name>
        <dbReference type="ChEBI" id="CHEBI:29108"/>
        <label>2</label>
    </ligand>
</feature>
<keyword evidence="19" id="KW-0472">Membrane</keyword>
<evidence type="ECO:0000256" key="9">
    <source>
        <dbReference type="ARBA" id="ARBA00023002"/>
    </source>
</evidence>
<comment type="subcellular location">
    <subcellularLocation>
        <location evidence="17">Secreted</location>
    </subcellularLocation>
</comment>
<feature type="disulfide bond" evidence="16">
    <location>
        <begin position="141"/>
        <end position="342"/>
    </location>
</feature>
<proteinExistence type="inferred from homology"/>
<feature type="transmembrane region" description="Helical" evidence="19">
    <location>
        <begin position="15"/>
        <end position="40"/>
    </location>
</feature>
<dbReference type="EMBL" id="LR862143">
    <property type="protein sequence ID" value="CAD1823830.1"/>
    <property type="molecule type" value="Genomic_DNA"/>
</dbReference>
<keyword evidence="10 15" id="KW-0408">Iron</keyword>
<evidence type="ECO:0000256" key="18">
    <source>
        <dbReference type="SAM" id="MobiDB-lite"/>
    </source>
</evidence>
<keyword evidence="19" id="KW-1133">Transmembrane helix</keyword>
<feature type="binding site" evidence="14">
    <location>
        <position position="183"/>
    </location>
    <ligand>
        <name>substrate</name>
    </ligand>
</feature>
<sequence length="349" mass="38240">MNHMSPLSSSSSSSVVAVVVAVFFFCFFSSLLLLLVLGLAMRRAATRRGRERRPSATRSRRTSTARRARTWRRSSRPSPPRATASARRRVPPPSGSSSTTALSKESGADVEENKNLAPEAFEVVEIAKAAVESKCPGVVSCADILAIAARDFVHLAGGPYYPVKQGRRDSKVSLAWKVRPNLPRANATVDDLLRLFRLKGLTRRDLVALSGAHTVGFSHCDQFVARLYDFRGSRGPDPAMDPRLLKALRMSCPHAGGNADVVAPFDVRTPFAFDHAYYANLEAKMGLLATDQALFLDARTRPVVQEMGRDKASFFAAFAEGMEKMGEIRVKKGRTGEVRRLCSESLPMI</sequence>
<feature type="compositionally biased region" description="Basic residues" evidence="18">
    <location>
        <begin position="58"/>
        <end position="75"/>
    </location>
</feature>
<evidence type="ECO:0000256" key="11">
    <source>
        <dbReference type="ARBA" id="ARBA00023157"/>
    </source>
</evidence>
<evidence type="ECO:0000256" key="7">
    <source>
        <dbReference type="ARBA" id="ARBA00022723"/>
    </source>
</evidence>
<dbReference type="Gene3D" id="1.10.520.10">
    <property type="match status" value="1"/>
</dbReference>
<dbReference type="GO" id="GO:0140825">
    <property type="term" value="F:lactoperoxidase activity"/>
    <property type="evidence" value="ECO:0007669"/>
    <property type="project" value="UniProtKB-EC"/>
</dbReference>
<dbReference type="GO" id="GO:0046872">
    <property type="term" value="F:metal ion binding"/>
    <property type="evidence" value="ECO:0007669"/>
    <property type="project" value="UniProtKB-UniRule"/>
</dbReference>
<dbReference type="Pfam" id="PF00141">
    <property type="entry name" value="peroxidase"/>
    <property type="match status" value="1"/>
</dbReference>
<keyword evidence="4 17" id="KW-0964">Secreted</keyword>
<name>A0A6V7NZ14_ANACO</name>